<dbReference type="EMBL" id="BBNY01000034">
    <property type="protein sequence ID" value="GAL89731.1"/>
    <property type="molecule type" value="Genomic_DNA"/>
</dbReference>
<name>A0A090WP20_9FLAO</name>
<organism evidence="2 5">
    <name type="scientific">Jejuia pallidilutea</name>
    <dbReference type="NCBI Taxonomy" id="504487"/>
    <lineage>
        <taxon>Bacteria</taxon>
        <taxon>Pseudomonadati</taxon>
        <taxon>Bacteroidota</taxon>
        <taxon>Flavobacteriia</taxon>
        <taxon>Flavobacteriales</taxon>
        <taxon>Flavobacteriaceae</taxon>
        <taxon>Jejuia</taxon>
    </lineage>
</organism>
<proteinExistence type="predicted"/>
<evidence type="ECO:0000313" key="4">
    <source>
        <dbReference type="EMBL" id="GAL89731.1"/>
    </source>
</evidence>
<evidence type="ECO:0000313" key="2">
    <source>
        <dbReference type="EMBL" id="GAL69182.1"/>
    </source>
</evidence>
<evidence type="ECO:0000313" key="3">
    <source>
        <dbReference type="EMBL" id="GAL73421.1"/>
    </source>
</evidence>
<keyword evidence="6" id="KW-1185">Reference proteome</keyword>
<accession>A0A090WP20</accession>
<feature type="signal peptide" evidence="1">
    <location>
        <begin position="1"/>
        <end position="21"/>
    </location>
</feature>
<dbReference type="STRING" id="504487.JCM19538_3303"/>
<sequence>MKKFNYLLVCILLLLFNCNQAYINENLSQEKQPLEEGKFNRDFPIYLKLSDNSEKKGDFVIKTSVGEQ</sequence>
<evidence type="ECO:0000313" key="6">
    <source>
        <dbReference type="Proteomes" id="UP000030184"/>
    </source>
</evidence>
<feature type="chain" id="PRO_5010408470" description="Lipoprotein" evidence="1">
    <location>
        <begin position="22"/>
        <end position="68"/>
    </location>
</feature>
<comment type="caution">
    <text evidence="2">The sequence shown here is derived from an EMBL/GenBank/DDBJ whole genome shotgun (WGS) entry which is preliminary data.</text>
</comment>
<dbReference type="Proteomes" id="UP000029641">
    <property type="component" value="Unassembled WGS sequence"/>
</dbReference>
<dbReference type="EMBL" id="BBNR01000053">
    <property type="protein sequence ID" value="GAL69182.1"/>
    <property type="molecule type" value="Genomic_DNA"/>
</dbReference>
<evidence type="ECO:0008006" key="7">
    <source>
        <dbReference type="Google" id="ProtNLM"/>
    </source>
</evidence>
<keyword evidence="1" id="KW-0732">Signal</keyword>
<dbReference type="Proteomes" id="UP000030184">
    <property type="component" value="Unassembled WGS sequence"/>
</dbReference>
<gene>
    <name evidence="2" type="ORF">JCM19301_1773</name>
    <name evidence="3" type="ORF">JCM19302_1340</name>
    <name evidence="4" type="ORF">JCM19538_3303</name>
</gene>
<dbReference type="RefSeq" id="WP_042247264.1">
    <property type="nucleotide sequence ID" value="NZ_BBNY01000034.1"/>
</dbReference>
<protein>
    <recommendedName>
        <fullName evidence="7">Lipoprotein</fullName>
    </recommendedName>
</protein>
<dbReference type="EMBL" id="BBNS01000066">
    <property type="protein sequence ID" value="GAL73421.1"/>
    <property type="molecule type" value="Genomic_DNA"/>
</dbReference>
<dbReference type="AlphaFoldDB" id="A0A090WP20"/>
<dbReference type="Proteomes" id="UP000029646">
    <property type="component" value="Unassembled WGS sequence"/>
</dbReference>
<evidence type="ECO:0000256" key="1">
    <source>
        <dbReference type="SAM" id="SignalP"/>
    </source>
</evidence>
<reference evidence="6" key="1">
    <citation type="journal article" date="2014" name="Genome Announc.">
        <title>Draft Genome Sequence of Marine Flavobacterium Jejuia pallidilutea Strain 11shimoA1 and Pigmentation Mutants.</title>
        <authorList>
            <person name="Takatani N."/>
            <person name="Nakanishi M."/>
            <person name="Meirelles P."/>
            <person name="Mino S."/>
            <person name="Suda W."/>
            <person name="Oshima K."/>
            <person name="Hattori M."/>
            <person name="Ohkuma M."/>
            <person name="Hosokawa M."/>
            <person name="Miyashita K."/>
            <person name="Thompson F.L."/>
            <person name="Niwa A."/>
            <person name="Sawabe T."/>
            <person name="Sawabe T."/>
        </authorList>
    </citation>
    <scope>NUCLEOTIDE SEQUENCE [LARGE SCALE GENOMIC DNA]</scope>
    <source>
        <strain evidence="6">JCM 19538</strain>
    </source>
</reference>
<evidence type="ECO:0000313" key="5">
    <source>
        <dbReference type="Proteomes" id="UP000029641"/>
    </source>
</evidence>